<sequence>MRMKVAKYISEFFVKQGVTDMFMITGGAAMHLNDAFGHQEGLKITYNHHEQACTIAAEGYTRQTGKIAPVCVTGGPGGTNAITGVFGAYVDSIPMFVVTGQAKRETTVWSTNLPLRQLGDQEVNITSAVSTMTKYAKMITDPMSIRKEVEKAWFLMLNGRPGPVWLDIPGDVASTFIETDDLEGFDKQGYIDEHWASFNQDNPVYDEQYTKDVLAKIKEAKRPVILAGTAIRHANQQNEFIKCIDKLGIPVVTAWDAHDIIWDEHPLYCGRPGTVGTRAGNFIVQNADLLIVLGCRMNIRMIGYNFGDFGKNAYKIVVDIDAAELNKPTVKVDYPVHADLRDFFKSVNEAEYEKNDSHKEWVDWCRQLDKKYPATLPEYYEDKDGLNPYVFTTKLFEELNEDDSVVCSNGAACVITFQAADIKKGQRLYTNSGCAAMGYGLPAAVGASVSEPDKRIICVEGDGSFMMNMQELQTIVYNNLDIKIFLINNNGYHSIRQTQTNLFKGQPYVGIGGGYGLSTPDFSRVIPAFDIPYYRIDRLDGINETIDEVINHKGPVFCEVVVDWHQNFAPKSSSKVLPDGKIVSAAVDDMAPFLDREEYESNHLA</sequence>
<dbReference type="SUPFAM" id="SSF52467">
    <property type="entry name" value="DHS-like NAD/FAD-binding domain"/>
    <property type="match status" value="1"/>
</dbReference>
<protein>
    <submittedName>
        <fullName evidence="7">Thiamine pyrophosphate-binding protein</fullName>
    </submittedName>
</protein>
<keyword evidence="2 3" id="KW-0786">Thiamine pyrophosphate</keyword>
<feature type="domain" description="Thiamine pyrophosphate enzyme N-terminal TPP-binding" evidence="6">
    <location>
        <begin position="3"/>
        <end position="108"/>
    </location>
</feature>
<keyword evidence="8" id="KW-1185">Reference proteome</keyword>
<proteinExistence type="inferred from homology"/>
<dbReference type="InterPro" id="IPR045229">
    <property type="entry name" value="TPP_enz"/>
</dbReference>
<evidence type="ECO:0000259" key="4">
    <source>
        <dbReference type="Pfam" id="PF00205"/>
    </source>
</evidence>
<dbReference type="InterPro" id="IPR029061">
    <property type="entry name" value="THDP-binding"/>
</dbReference>
<evidence type="ECO:0000256" key="2">
    <source>
        <dbReference type="ARBA" id="ARBA00023052"/>
    </source>
</evidence>
<name>A0ABV1BVM6_9FIRM</name>
<dbReference type="Gene3D" id="3.40.50.970">
    <property type="match status" value="2"/>
</dbReference>
<evidence type="ECO:0000313" key="8">
    <source>
        <dbReference type="Proteomes" id="UP001442364"/>
    </source>
</evidence>
<evidence type="ECO:0000256" key="1">
    <source>
        <dbReference type="ARBA" id="ARBA00007812"/>
    </source>
</evidence>
<dbReference type="Pfam" id="PF00205">
    <property type="entry name" value="TPP_enzyme_M"/>
    <property type="match status" value="1"/>
</dbReference>
<accession>A0ABV1BVM6</accession>
<dbReference type="Pfam" id="PF02775">
    <property type="entry name" value="TPP_enzyme_C"/>
    <property type="match status" value="1"/>
</dbReference>
<dbReference type="SUPFAM" id="SSF52518">
    <property type="entry name" value="Thiamin diphosphate-binding fold (THDP-binding)"/>
    <property type="match status" value="2"/>
</dbReference>
<dbReference type="PANTHER" id="PTHR18968:SF142">
    <property type="entry name" value="ACETOLACTATE SYNTHASE"/>
    <property type="match status" value="1"/>
</dbReference>
<dbReference type="EMBL" id="JBBMER010000005">
    <property type="protein sequence ID" value="MEQ2379798.1"/>
    <property type="molecule type" value="Genomic_DNA"/>
</dbReference>
<dbReference type="Proteomes" id="UP001442364">
    <property type="component" value="Unassembled WGS sequence"/>
</dbReference>
<evidence type="ECO:0000259" key="6">
    <source>
        <dbReference type="Pfam" id="PF02776"/>
    </source>
</evidence>
<dbReference type="PANTHER" id="PTHR18968">
    <property type="entry name" value="THIAMINE PYROPHOSPHATE ENZYMES"/>
    <property type="match status" value="1"/>
</dbReference>
<comment type="caution">
    <text evidence="7">The sequence shown here is derived from an EMBL/GenBank/DDBJ whole genome shotgun (WGS) entry which is preliminary data.</text>
</comment>
<reference evidence="7 8" key="1">
    <citation type="submission" date="2024-03" db="EMBL/GenBank/DDBJ databases">
        <title>Human intestinal bacterial collection.</title>
        <authorList>
            <person name="Pauvert C."/>
            <person name="Hitch T.C.A."/>
            <person name="Clavel T."/>
        </authorList>
    </citation>
    <scope>NUCLEOTIDE SEQUENCE [LARGE SCALE GENOMIC DNA]</scope>
    <source>
        <strain evidence="7 8">CLA-AA-H255</strain>
    </source>
</reference>
<evidence type="ECO:0000259" key="5">
    <source>
        <dbReference type="Pfam" id="PF02775"/>
    </source>
</evidence>
<dbReference type="InterPro" id="IPR029035">
    <property type="entry name" value="DHS-like_NAD/FAD-binding_dom"/>
</dbReference>
<dbReference type="Gene3D" id="3.40.50.1220">
    <property type="entry name" value="TPP-binding domain"/>
    <property type="match status" value="1"/>
</dbReference>
<dbReference type="InterPro" id="IPR012000">
    <property type="entry name" value="Thiamin_PyroP_enz_cen_dom"/>
</dbReference>
<dbReference type="PROSITE" id="PS00187">
    <property type="entry name" value="TPP_ENZYMES"/>
    <property type="match status" value="1"/>
</dbReference>
<organism evidence="7 8">
    <name type="scientific">[Lactobacillus] rogosae</name>
    <dbReference type="NCBI Taxonomy" id="706562"/>
    <lineage>
        <taxon>Bacteria</taxon>
        <taxon>Bacillati</taxon>
        <taxon>Bacillota</taxon>
        <taxon>Clostridia</taxon>
        <taxon>Lachnospirales</taxon>
        <taxon>Lachnospiraceae</taxon>
        <taxon>Lachnospira</taxon>
    </lineage>
</organism>
<dbReference type="CDD" id="cd07035">
    <property type="entry name" value="TPP_PYR_POX_like"/>
    <property type="match status" value="1"/>
</dbReference>
<dbReference type="Pfam" id="PF02776">
    <property type="entry name" value="TPP_enzyme_N"/>
    <property type="match status" value="1"/>
</dbReference>
<gene>
    <name evidence="7" type="ORF">WMO14_07885</name>
</gene>
<dbReference type="InterPro" id="IPR012001">
    <property type="entry name" value="Thiamin_PyroP_enz_TPP-bd_dom"/>
</dbReference>
<feature type="domain" description="Thiamine pyrophosphate enzyme TPP-binding" evidence="5">
    <location>
        <begin position="410"/>
        <end position="560"/>
    </location>
</feature>
<comment type="similarity">
    <text evidence="1 3">Belongs to the TPP enzyme family.</text>
</comment>
<dbReference type="InterPro" id="IPR011766">
    <property type="entry name" value="TPP_enzyme_TPP-bd"/>
</dbReference>
<dbReference type="RefSeq" id="WP_022502950.1">
    <property type="nucleotide sequence ID" value="NZ_DAWDXV010000006.1"/>
</dbReference>
<dbReference type="CDD" id="cd00568">
    <property type="entry name" value="TPP_enzymes"/>
    <property type="match status" value="1"/>
</dbReference>
<evidence type="ECO:0000256" key="3">
    <source>
        <dbReference type="RuleBase" id="RU362132"/>
    </source>
</evidence>
<dbReference type="InterPro" id="IPR000399">
    <property type="entry name" value="TPP-bd_CS"/>
</dbReference>
<feature type="domain" description="Thiamine pyrophosphate enzyme central" evidence="4">
    <location>
        <begin position="211"/>
        <end position="345"/>
    </location>
</feature>
<evidence type="ECO:0000313" key="7">
    <source>
        <dbReference type="EMBL" id="MEQ2379798.1"/>
    </source>
</evidence>